<accession>A0ABN5DNT2</accession>
<sequence>MGSWDPTHALTLNGGASVTEVCKLLDPEAMLRRVLSGMDGQQEFAVSLARFPEGTRLWDPRASGWPLCFLQAAGAATAMMVEVSQFDASGELGLYKLGCRGSDEQGAAQLEVRWRGRAETVPKLEVFTAQQAGDIFVHYYRTDSVPDWCTLRRFE</sequence>
<gene>
    <name evidence="1" type="ORF">COP05_07700</name>
</gene>
<organism evidence="1 2">
    <name type="scientific">Dermabacter jinjuensis</name>
    <dbReference type="NCBI Taxonomy" id="1667168"/>
    <lineage>
        <taxon>Bacteria</taxon>
        <taxon>Bacillati</taxon>
        <taxon>Actinomycetota</taxon>
        <taxon>Actinomycetes</taxon>
        <taxon>Micrococcales</taxon>
        <taxon>Dermabacteraceae</taxon>
        <taxon>Dermabacter</taxon>
    </lineage>
</organism>
<dbReference type="EMBL" id="CP023482">
    <property type="protein sequence ID" value="ATH96978.1"/>
    <property type="molecule type" value="Genomic_DNA"/>
</dbReference>
<evidence type="ECO:0000313" key="2">
    <source>
        <dbReference type="Proteomes" id="UP000815698"/>
    </source>
</evidence>
<protein>
    <submittedName>
        <fullName evidence="1">Uncharacterized protein</fullName>
    </submittedName>
</protein>
<proteinExistence type="predicted"/>
<name>A0ABN5DNT2_9MICO</name>
<dbReference type="Proteomes" id="UP000815698">
    <property type="component" value="Chromosome"/>
</dbReference>
<evidence type="ECO:0000313" key="1">
    <source>
        <dbReference type="EMBL" id="ATH96978.1"/>
    </source>
</evidence>
<keyword evidence="2" id="KW-1185">Reference proteome</keyword>
<reference evidence="1 2" key="1">
    <citation type="journal article" date="2016" name="Int. J. Syst. Evol. Microbiol.">
        <title>Dermabacter jinjuensis sp. nov., a novel species of the genus Dermabacter isolated from a clinical specimen.</title>
        <authorList>
            <person name="Park Y.K."/>
            <person name="Lee K.M."/>
            <person name="Lee W.K."/>
            <person name="Cho M.J."/>
            <person name="Lee H.S."/>
            <person name="Cho Y.G."/>
            <person name="Lee Y.C."/>
            <person name="Lee W.K."/>
            <person name="Seong W.K."/>
            <person name="Hwang K.J."/>
        </authorList>
    </citation>
    <scope>NUCLEOTIDE SEQUENCE [LARGE SCALE GENOMIC DNA]</scope>
    <source>
        <strain evidence="1 2">32T</strain>
    </source>
</reference>
<dbReference type="RefSeq" id="WP_016664120.1">
    <property type="nucleotide sequence ID" value="NZ_CP023482.1"/>
</dbReference>